<dbReference type="GO" id="GO:0019288">
    <property type="term" value="P:isopentenyl diphosphate biosynthetic process, methylerythritol 4-phosphate pathway"/>
    <property type="evidence" value="ECO:0007669"/>
    <property type="project" value="TreeGrafter"/>
</dbReference>
<dbReference type="Pfam" id="PF13292">
    <property type="entry name" value="DXP_synthase_N"/>
    <property type="match status" value="2"/>
</dbReference>
<protein>
    <submittedName>
        <fullName evidence="7">1-deoxy-D-xylulose-5-phosphate synthase</fullName>
    </submittedName>
</protein>
<dbReference type="EMBL" id="CP017982">
    <property type="protein sequence ID" value="AYE60893.1"/>
    <property type="molecule type" value="Genomic_DNA"/>
</dbReference>
<evidence type="ECO:0000256" key="4">
    <source>
        <dbReference type="ARBA" id="ARBA00022842"/>
    </source>
</evidence>
<dbReference type="Pfam" id="PF02779">
    <property type="entry name" value="Transket_pyr"/>
    <property type="match status" value="1"/>
</dbReference>
<evidence type="ECO:0000313" key="7">
    <source>
        <dbReference type="EMBL" id="AYE60893.1"/>
    </source>
</evidence>
<dbReference type="PANTHER" id="PTHR43322">
    <property type="entry name" value="1-D-DEOXYXYLULOSE 5-PHOSPHATE SYNTHASE-RELATED"/>
    <property type="match status" value="1"/>
</dbReference>
<organism evidence="7 8">
    <name type="scientific">Lactobacillus helveticus</name>
    <name type="common">Lactobacillus suntoryeus</name>
    <dbReference type="NCBI Taxonomy" id="1587"/>
    <lineage>
        <taxon>Bacteria</taxon>
        <taxon>Bacillati</taxon>
        <taxon>Bacillota</taxon>
        <taxon>Bacilli</taxon>
        <taxon>Lactobacillales</taxon>
        <taxon>Lactobacillaceae</taxon>
        <taxon>Lactobacillus</taxon>
    </lineage>
</organism>
<comment type="cofactor">
    <cofactor evidence="1">
        <name>Mg(2+)</name>
        <dbReference type="ChEBI" id="CHEBI:18420"/>
    </cofactor>
</comment>
<evidence type="ECO:0000256" key="3">
    <source>
        <dbReference type="ARBA" id="ARBA00022679"/>
    </source>
</evidence>
<accession>A0A386RCE3</accession>
<name>A0A386RCE3_LACHE</name>
<evidence type="ECO:0000256" key="1">
    <source>
        <dbReference type="ARBA" id="ARBA00001946"/>
    </source>
</evidence>
<dbReference type="GO" id="GO:0016114">
    <property type="term" value="P:terpenoid biosynthetic process"/>
    <property type="evidence" value="ECO:0007669"/>
    <property type="project" value="InterPro"/>
</dbReference>
<keyword evidence="5" id="KW-0786">Thiamine pyrophosphate</keyword>
<keyword evidence="4" id="KW-0460">Magnesium</keyword>
<dbReference type="CDD" id="cd07033">
    <property type="entry name" value="TPP_PYR_DXS_TK_like"/>
    <property type="match status" value="1"/>
</dbReference>
<evidence type="ECO:0000313" key="8">
    <source>
        <dbReference type="Proteomes" id="UP000267794"/>
    </source>
</evidence>
<gene>
    <name evidence="7" type="ORF">BC335_0354</name>
</gene>
<dbReference type="GO" id="GO:0005829">
    <property type="term" value="C:cytosol"/>
    <property type="evidence" value="ECO:0007669"/>
    <property type="project" value="TreeGrafter"/>
</dbReference>
<comment type="subunit">
    <text evidence="2">Homodimer.</text>
</comment>
<dbReference type="AlphaFoldDB" id="A0A386RCE3"/>
<evidence type="ECO:0000259" key="6">
    <source>
        <dbReference type="Pfam" id="PF02779"/>
    </source>
</evidence>
<feature type="domain" description="Transketolase-like pyrimidine-binding" evidence="6">
    <location>
        <begin position="163"/>
        <end position="266"/>
    </location>
</feature>
<reference evidence="7 8" key="1">
    <citation type="submission" date="2016-10" db="EMBL/GenBank/DDBJ databases">
        <title>Complete genomic sequencing of Lactobacillus helveticus LH99 and comparative genome analysis.</title>
        <authorList>
            <person name="Li N."/>
            <person name="You C."/>
            <person name="Liu Z."/>
        </authorList>
    </citation>
    <scope>NUCLEOTIDE SEQUENCE [LARGE SCALE GENOMIC DNA]</scope>
    <source>
        <strain evidence="7 8">LH99</strain>
    </source>
</reference>
<dbReference type="PANTHER" id="PTHR43322:SF1">
    <property type="entry name" value="1-DEOXY-D-XYLULOSE-5-PHOSPHATE SYNTHASE"/>
    <property type="match status" value="1"/>
</dbReference>
<sequence length="273" mass="29294">MAKARDLMGGHENIMALIGDGSMTGGLAYEGLNNAAIEKHNLVVVVNDNQMSIDENVGGLVTTLKKLRDSNGETKENPFTAMGFDYRYVADGNDIKSMIEAFKAVKDVDHPILLHINTLKGKGYKPAIDQEEAHHWVMPFDLKTDKPLAPANSAPTANSVALDVVSEEIEKGTKLMAINAAIPGVFGLDKIKNKYPDHYTDVGIAEQESVAFAAGAAKEGAVPVLFENSTFLQRAFDQLSHDVAANDLPVVMMVAGDGISGTSKTHLGIFDQV</sequence>
<dbReference type="Gene3D" id="3.40.50.970">
    <property type="match status" value="2"/>
</dbReference>
<evidence type="ECO:0000256" key="2">
    <source>
        <dbReference type="ARBA" id="ARBA00011738"/>
    </source>
</evidence>
<dbReference type="GO" id="GO:0008661">
    <property type="term" value="F:1-deoxy-D-xylulose-5-phosphate synthase activity"/>
    <property type="evidence" value="ECO:0007669"/>
    <property type="project" value="InterPro"/>
</dbReference>
<proteinExistence type="predicted"/>
<evidence type="ECO:0000256" key="5">
    <source>
        <dbReference type="ARBA" id="ARBA00023052"/>
    </source>
</evidence>
<dbReference type="Proteomes" id="UP000267794">
    <property type="component" value="Chromosome"/>
</dbReference>
<keyword evidence="3" id="KW-0808">Transferase</keyword>
<dbReference type="SUPFAM" id="SSF52518">
    <property type="entry name" value="Thiamin diphosphate-binding fold (THDP-binding)"/>
    <property type="match status" value="1"/>
</dbReference>
<dbReference type="InterPro" id="IPR005477">
    <property type="entry name" value="Dxylulose-5-P_synthase"/>
</dbReference>
<dbReference type="InterPro" id="IPR029061">
    <property type="entry name" value="THDP-binding"/>
</dbReference>
<dbReference type="InterPro" id="IPR005475">
    <property type="entry name" value="Transketolase-like_Pyr-bd"/>
</dbReference>